<evidence type="ECO:0000313" key="3">
    <source>
        <dbReference type="Proteomes" id="UP001183176"/>
    </source>
</evidence>
<proteinExistence type="predicted"/>
<dbReference type="PROSITE" id="PS51340">
    <property type="entry name" value="MOSC"/>
    <property type="match status" value="1"/>
</dbReference>
<dbReference type="PANTHER" id="PTHR14237:SF19">
    <property type="entry name" value="MITOCHONDRIAL AMIDOXIME REDUCING COMPONENT 1"/>
    <property type="match status" value="1"/>
</dbReference>
<organism evidence="2 3">
    <name type="scientific">Jatrophihabitans lederbergiae</name>
    <dbReference type="NCBI Taxonomy" id="3075547"/>
    <lineage>
        <taxon>Bacteria</taxon>
        <taxon>Bacillati</taxon>
        <taxon>Actinomycetota</taxon>
        <taxon>Actinomycetes</taxon>
        <taxon>Jatrophihabitantales</taxon>
        <taxon>Jatrophihabitantaceae</taxon>
        <taxon>Jatrophihabitans</taxon>
    </lineage>
</organism>
<dbReference type="InterPro" id="IPR011037">
    <property type="entry name" value="Pyrv_Knase-like_insert_dom_sf"/>
</dbReference>
<accession>A0ABU2J8R7</accession>
<dbReference type="SUPFAM" id="SSF141673">
    <property type="entry name" value="MOSC N-terminal domain-like"/>
    <property type="match status" value="1"/>
</dbReference>
<dbReference type="EMBL" id="JAVREH010000005">
    <property type="protein sequence ID" value="MDT0260914.1"/>
    <property type="molecule type" value="Genomic_DNA"/>
</dbReference>
<sequence>MRVESLHLYPIKSTAGLDVAEVTVQPWGFEGDRRWAVIGPDGNRLSVQRHRGLMRVRAVPTPAGLRLAADSAAPLDVAFPVGGPRVPVQLSGLDSAVLACGAAAGWLSALLGADARLVWLDDPHLRPVRPSKGGRPGDPLSLADNTPVLLTSQASLSRLNDWIVDEAVARGELPSAPLVIGRFRPNIVIDGDVPFAEDGWSGVRIGGVEFRFASVCDRCAVTTIDPSSLRNGKEPVRTLAKHRKWDGQIWFGASLIPVSRGSVRVGDPVEVTAGNLSRAPRGPLRPH</sequence>
<comment type="caution">
    <text evidence="2">The sequence shown here is derived from an EMBL/GenBank/DDBJ whole genome shotgun (WGS) entry which is preliminary data.</text>
</comment>
<dbReference type="Proteomes" id="UP001183176">
    <property type="component" value="Unassembled WGS sequence"/>
</dbReference>
<gene>
    <name evidence="2" type="ORF">RM423_05850</name>
</gene>
<protein>
    <submittedName>
        <fullName evidence="2">MOSC domain-containing protein</fullName>
    </submittedName>
</protein>
<dbReference type="InterPro" id="IPR005302">
    <property type="entry name" value="MoCF_Sase_C"/>
</dbReference>
<keyword evidence="3" id="KW-1185">Reference proteome</keyword>
<evidence type="ECO:0000259" key="1">
    <source>
        <dbReference type="PROSITE" id="PS51340"/>
    </source>
</evidence>
<reference evidence="3" key="1">
    <citation type="submission" date="2023-07" db="EMBL/GenBank/DDBJ databases">
        <title>30 novel species of actinomycetes from the DSMZ collection.</title>
        <authorList>
            <person name="Nouioui I."/>
        </authorList>
    </citation>
    <scope>NUCLEOTIDE SEQUENCE [LARGE SCALE GENOMIC DNA]</scope>
    <source>
        <strain evidence="3">DSM 44399</strain>
    </source>
</reference>
<dbReference type="Pfam" id="PF03473">
    <property type="entry name" value="MOSC"/>
    <property type="match status" value="1"/>
</dbReference>
<feature type="domain" description="MOSC" evidence="1">
    <location>
        <begin position="120"/>
        <end position="272"/>
    </location>
</feature>
<name>A0ABU2J8R7_9ACTN</name>
<dbReference type="Pfam" id="PF03476">
    <property type="entry name" value="MOSC_N"/>
    <property type="match status" value="1"/>
</dbReference>
<dbReference type="InterPro" id="IPR005303">
    <property type="entry name" value="MOCOS_middle"/>
</dbReference>
<dbReference type="SUPFAM" id="SSF50800">
    <property type="entry name" value="PK beta-barrel domain-like"/>
    <property type="match status" value="1"/>
</dbReference>
<dbReference type="PANTHER" id="PTHR14237">
    <property type="entry name" value="MOLYBDOPTERIN COFACTOR SULFURASE MOSC"/>
    <property type="match status" value="1"/>
</dbReference>
<dbReference type="RefSeq" id="WP_311422071.1">
    <property type="nucleotide sequence ID" value="NZ_JAVREH010000005.1"/>
</dbReference>
<evidence type="ECO:0000313" key="2">
    <source>
        <dbReference type="EMBL" id="MDT0260914.1"/>
    </source>
</evidence>